<dbReference type="Pfam" id="PF00703">
    <property type="entry name" value="Glyco_hydro_2"/>
    <property type="match status" value="1"/>
</dbReference>
<dbReference type="InterPro" id="IPR017853">
    <property type="entry name" value="GH"/>
</dbReference>
<dbReference type="SUPFAM" id="SSF49303">
    <property type="entry name" value="beta-Galactosidase/glucuronidase domain"/>
    <property type="match status" value="1"/>
</dbReference>
<dbReference type="EC" id="3.2.1.25" evidence="3"/>
<dbReference type="SUPFAM" id="SSF51445">
    <property type="entry name" value="(Trans)glycosidases"/>
    <property type="match status" value="1"/>
</dbReference>
<evidence type="ECO:0000259" key="9">
    <source>
        <dbReference type="Pfam" id="PF02836"/>
    </source>
</evidence>
<dbReference type="Gene3D" id="3.20.20.80">
    <property type="entry name" value="Glycosidases"/>
    <property type="match status" value="1"/>
</dbReference>
<feature type="domain" description="Beta-mannosidase-like galactose-binding" evidence="10">
    <location>
        <begin position="39"/>
        <end position="190"/>
    </location>
</feature>
<dbReference type="InterPro" id="IPR006103">
    <property type="entry name" value="Glyco_hydro_2_cat"/>
</dbReference>
<keyword evidence="5" id="KW-0378">Hydrolase</keyword>
<dbReference type="InterPro" id="IPR013783">
    <property type="entry name" value="Ig-like_fold"/>
</dbReference>
<evidence type="ECO:0000259" key="10">
    <source>
        <dbReference type="Pfam" id="PF22666"/>
    </source>
</evidence>
<evidence type="ECO:0000256" key="4">
    <source>
        <dbReference type="ARBA" id="ARBA00022729"/>
    </source>
</evidence>
<dbReference type="InterPro" id="IPR008979">
    <property type="entry name" value="Galactose-bd-like_sf"/>
</dbReference>
<organism evidence="11 12">
    <name type="scientific">Paenibacillus nasutitermitis</name>
    <dbReference type="NCBI Taxonomy" id="1652958"/>
    <lineage>
        <taxon>Bacteria</taxon>
        <taxon>Bacillati</taxon>
        <taxon>Bacillota</taxon>
        <taxon>Bacilli</taxon>
        <taxon>Bacillales</taxon>
        <taxon>Paenibacillaceae</taxon>
        <taxon>Paenibacillus</taxon>
    </lineage>
</organism>
<name>A0A916Z8W8_9BACL</name>
<dbReference type="GO" id="GO:0004567">
    <property type="term" value="F:beta-mannosidase activity"/>
    <property type="evidence" value="ECO:0007669"/>
    <property type="project" value="UniProtKB-EC"/>
</dbReference>
<dbReference type="PANTHER" id="PTHR43730:SF1">
    <property type="entry name" value="BETA-MANNOSIDASE"/>
    <property type="match status" value="1"/>
</dbReference>
<feature type="region of interest" description="Disordered" evidence="7">
    <location>
        <begin position="850"/>
        <end position="875"/>
    </location>
</feature>
<feature type="domain" description="Glycoside hydrolase family 2 catalytic" evidence="9">
    <location>
        <begin position="333"/>
        <end position="486"/>
    </location>
</feature>
<evidence type="ECO:0000256" key="3">
    <source>
        <dbReference type="ARBA" id="ARBA00012754"/>
    </source>
</evidence>
<gene>
    <name evidence="11" type="ORF">GCM10010911_45230</name>
</gene>
<evidence type="ECO:0000256" key="6">
    <source>
        <dbReference type="ARBA" id="ARBA00023295"/>
    </source>
</evidence>
<reference evidence="11" key="2">
    <citation type="submission" date="2020-09" db="EMBL/GenBank/DDBJ databases">
        <authorList>
            <person name="Sun Q."/>
            <person name="Zhou Y."/>
        </authorList>
    </citation>
    <scope>NUCLEOTIDE SEQUENCE</scope>
    <source>
        <strain evidence="11">CGMCC 1.15178</strain>
    </source>
</reference>
<dbReference type="InterPro" id="IPR036156">
    <property type="entry name" value="Beta-gal/glucu_dom_sf"/>
</dbReference>
<sequence length="905" mass="98823">MVKGREVYLELNAAWELSGFYPGFWAFGKSMELGLELKGVVPWIPASVPGSIHWDLHRAGYLPDPYFGAHSAACEWVNARDWMYRTSFKADPSWAGRRIRLVLEGVDHSARVLVNGRECGSHTGMFKPGLIELPQDYLRLGESNMLAIVLERSPEGVAQLGRTDEVDHLKSRFGYKWDFCPRLVHIGLWKKVGLKISDWCSLDHVGHEAVPSADGAGLLKVNAIVESVNSGAVRLEADLYDPDGKHVGSERFEGAVNPGLQTIRLQLPVEAVRLWWPNGYGDQPLYRVEVKLHHPDTDGHIHVADIAGATVGFRSLSFHANPGAPADALAYTVAVNGQAIYMKGWNWVPADQLYGRDTGDKLRRLIALAKQANVNILRVWGGGLIETELFYSLCDQAGILIWQEMMQSSSGFNNEPSAAPAFLHTLYDTMRHVVRERSNHPSLAIWCGGNELTEGGHLDSRMKPLTDRHPNMQLLRNLVSDLDDTRYFLPTSPSGPTFFLGEEDAGKGIMYDVHGPWKYSGAEGHYALYNASDALLHSEYGGDGFASPESLRRFLPPERLSPEQSGSIEWLQHGYEYWNMDDQLQSLFGGPFDTLAQMSEAAQWLQAEGIRYAVEANRRRAPYCSGSLLWQFNEPYPNVSCTSSVDYYGDPKLAYSWVARANRNRHISLRYEAAAYLPGENFTSSVFLTRDGVGTDGPARVEWTALDASGSRLASGDFIVEEAGQAEAVLAGEAVFKVPAADVFVVRLEARDAVTRQLVADNEYTFAVKTDGEAPPLQAFCSLAATALSWETAEENGGTRVTVTNTGETAALFVRVRGVEEIEAEGGAEAGAGAETGAGVGAEVGAGAETGAETGAESETEGASESPPARPLNDGFVVLPGETVSCHVAGVLPGERKWLVTCLNS</sequence>
<dbReference type="AlphaFoldDB" id="A0A916Z8W8"/>
<keyword evidence="6" id="KW-0326">Glycosidase</keyword>
<reference evidence="11" key="1">
    <citation type="journal article" date="2014" name="Int. J. Syst. Evol. Microbiol.">
        <title>Complete genome sequence of Corynebacterium casei LMG S-19264T (=DSM 44701T), isolated from a smear-ripened cheese.</title>
        <authorList>
            <consortium name="US DOE Joint Genome Institute (JGI-PGF)"/>
            <person name="Walter F."/>
            <person name="Albersmeier A."/>
            <person name="Kalinowski J."/>
            <person name="Ruckert C."/>
        </authorList>
    </citation>
    <scope>NUCLEOTIDE SEQUENCE</scope>
    <source>
        <strain evidence="11">CGMCC 1.15178</strain>
    </source>
</reference>
<dbReference type="Pfam" id="PF22666">
    <property type="entry name" value="Glyco_hydro_2_N2"/>
    <property type="match status" value="1"/>
</dbReference>
<proteinExistence type="inferred from homology"/>
<dbReference type="PANTHER" id="PTHR43730">
    <property type="entry name" value="BETA-MANNOSIDASE"/>
    <property type="match status" value="1"/>
</dbReference>
<evidence type="ECO:0000256" key="5">
    <source>
        <dbReference type="ARBA" id="ARBA00022801"/>
    </source>
</evidence>
<comment type="similarity">
    <text evidence="2">Belongs to the glycosyl hydrolase 2 family.</text>
</comment>
<dbReference type="InterPro" id="IPR050887">
    <property type="entry name" value="Beta-mannosidase_GH2"/>
</dbReference>
<evidence type="ECO:0000256" key="2">
    <source>
        <dbReference type="ARBA" id="ARBA00007401"/>
    </source>
</evidence>
<comment type="catalytic activity">
    <reaction evidence="1">
        <text>Hydrolysis of terminal, non-reducing beta-D-mannose residues in beta-D-mannosides.</text>
        <dbReference type="EC" id="3.2.1.25"/>
    </reaction>
</comment>
<dbReference type="Pfam" id="PF02836">
    <property type="entry name" value="Glyco_hydro_2_C"/>
    <property type="match status" value="1"/>
</dbReference>
<dbReference type="RefSeq" id="WP_188995159.1">
    <property type="nucleotide sequence ID" value="NZ_BMHP01000003.1"/>
</dbReference>
<dbReference type="InterPro" id="IPR006102">
    <property type="entry name" value="Ig-like_GH2"/>
</dbReference>
<dbReference type="EMBL" id="BMHP01000003">
    <property type="protein sequence ID" value="GGD82067.1"/>
    <property type="molecule type" value="Genomic_DNA"/>
</dbReference>
<evidence type="ECO:0000313" key="12">
    <source>
        <dbReference type="Proteomes" id="UP000612456"/>
    </source>
</evidence>
<evidence type="ECO:0000313" key="11">
    <source>
        <dbReference type="EMBL" id="GGD82067.1"/>
    </source>
</evidence>
<dbReference type="SUPFAM" id="SSF49785">
    <property type="entry name" value="Galactose-binding domain-like"/>
    <property type="match status" value="1"/>
</dbReference>
<accession>A0A916Z8W8</accession>
<feature type="domain" description="Glycoside hydrolase family 2 immunoglobulin-like beta-sandwich" evidence="8">
    <location>
        <begin position="221"/>
        <end position="296"/>
    </location>
</feature>
<evidence type="ECO:0000256" key="7">
    <source>
        <dbReference type="SAM" id="MobiDB-lite"/>
    </source>
</evidence>
<dbReference type="Gene3D" id="2.60.120.260">
    <property type="entry name" value="Galactose-binding domain-like"/>
    <property type="match status" value="1"/>
</dbReference>
<evidence type="ECO:0000256" key="1">
    <source>
        <dbReference type="ARBA" id="ARBA00000829"/>
    </source>
</evidence>
<comment type="caution">
    <text evidence="11">The sequence shown here is derived from an EMBL/GenBank/DDBJ whole genome shotgun (WGS) entry which is preliminary data.</text>
</comment>
<dbReference type="GO" id="GO:0005975">
    <property type="term" value="P:carbohydrate metabolic process"/>
    <property type="evidence" value="ECO:0007669"/>
    <property type="project" value="InterPro"/>
</dbReference>
<dbReference type="GO" id="GO:0006516">
    <property type="term" value="P:glycoprotein catabolic process"/>
    <property type="evidence" value="ECO:0007669"/>
    <property type="project" value="TreeGrafter"/>
</dbReference>
<keyword evidence="12" id="KW-1185">Reference proteome</keyword>
<dbReference type="Gene3D" id="2.60.40.10">
    <property type="entry name" value="Immunoglobulins"/>
    <property type="match status" value="1"/>
</dbReference>
<keyword evidence="4" id="KW-0732">Signal</keyword>
<evidence type="ECO:0000259" key="8">
    <source>
        <dbReference type="Pfam" id="PF00703"/>
    </source>
</evidence>
<dbReference type="Proteomes" id="UP000612456">
    <property type="component" value="Unassembled WGS sequence"/>
</dbReference>
<dbReference type="InterPro" id="IPR054593">
    <property type="entry name" value="Beta-mannosidase-like_N2"/>
</dbReference>
<protein>
    <recommendedName>
        <fullName evidence="3">beta-mannosidase</fullName>
        <ecNumber evidence="3">3.2.1.25</ecNumber>
    </recommendedName>
</protein>